<dbReference type="RefSeq" id="WP_306984025.1">
    <property type="nucleotide sequence ID" value="NZ_JAUSUA010000004.1"/>
</dbReference>
<keyword evidence="4 6" id="KW-1133">Transmembrane helix</keyword>
<protein>
    <submittedName>
        <fullName evidence="7">Holin-like protein</fullName>
    </submittedName>
</protein>
<feature type="transmembrane region" description="Helical" evidence="6">
    <location>
        <begin position="91"/>
        <end position="116"/>
    </location>
</feature>
<organism evidence="7 8">
    <name type="scientific">Alkalicoccobacillus murimartini</name>
    <dbReference type="NCBI Taxonomy" id="171685"/>
    <lineage>
        <taxon>Bacteria</taxon>
        <taxon>Bacillati</taxon>
        <taxon>Bacillota</taxon>
        <taxon>Bacilli</taxon>
        <taxon>Bacillales</taxon>
        <taxon>Bacillaceae</taxon>
        <taxon>Alkalicoccobacillus</taxon>
    </lineage>
</organism>
<dbReference type="Proteomes" id="UP001225034">
    <property type="component" value="Unassembled WGS sequence"/>
</dbReference>
<dbReference type="PANTHER" id="PTHR33931">
    <property type="entry name" value="HOLIN-LIKE PROTEIN CIDA-RELATED"/>
    <property type="match status" value="1"/>
</dbReference>
<proteinExistence type="predicted"/>
<evidence type="ECO:0000256" key="3">
    <source>
        <dbReference type="ARBA" id="ARBA00022692"/>
    </source>
</evidence>
<comment type="caution">
    <text evidence="7">The sequence shown here is derived from an EMBL/GenBank/DDBJ whole genome shotgun (WGS) entry which is preliminary data.</text>
</comment>
<dbReference type="Pfam" id="PF03788">
    <property type="entry name" value="LrgA"/>
    <property type="match status" value="1"/>
</dbReference>
<dbReference type="EMBL" id="JAUSUA010000004">
    <property type="protein sequence ID" value="MDQ0208176.1"/>
    <property type="molecule type" value="Genomic_DNA"/>
</dbReference>
<feature type="transmembrane region" description="Helical" evidence="6">
    <location>
        <begin position="36"/>
        <end position="55"/>
    </location>
</feature>
<evidence type="ECO:0000313" key="7">
    <source>
        <dbReference type="EMBL" id="MDQ0208176.1"/>
    </source>
</evidence>
<reference evidence="7 8" key="1">
    <citation type="submission" date="2023-07" db="EMBL/GenBank/DDBJ databases">
        <title>Genomic Encyclopedia of Type Strains, Phase IV (KMG-IV): sequencing the most valuable type-strain genomes for metagenomic binning, comparative biology and taxonomic classification.</title>
        <authorList>
            <person name="Goeker M."/>
        </authorList>
    </citation>
    <scope>NUCLEOTIDE SEQUENCE [LARGE SCALE GENOMIC DNA]</scope>
    <source>
        <strain evidence="7 8">DSM 19154</strain>
    </source>
</reference>
<gene>
    <name evidence="7" type="ORF">J2S05_002985</name>
</gene>
<feature type="transmembrane region" description="Helical" evidence="6">
    <location>
        <begin position="7"/>
        <end position="30"/>
    </location>
</feature>
<keyword evidence="8" id="KW-1185">Reference proteome</keyword>
<evidence type="ECO:0000256" key="2">
    <source>
        <dbReference type="ARBA" id="ARBA00022475"/>
    </source>
</evidence>
<evidence type="ECO:0000256" key="4">
    <source>
        <dbReference type="ARBA" id="ARBA00022989"/>
    </source>
</evidence>
<dbReference type="PANTHER" id="PTHR33931:SF6">
    <property type="entry name" value="INTEGRAL MEMBRANE PROTEIN YXZK-RELATED"/>
    <property type="match status" value="1"/>
</dbReference>
<name>A0ABT9YJY6_9BACI</name>
<keyword evidence="3 6" id="KW-0812">Transmembrane</keyword>
<evidence type="ECO:0000256" key="1">
    <source>
        <dbReference type="ARBA" id="ARBA00004651"/>
    </source>
</evidence>
<keyword evidence="5 6" id="KW-0472">Membrane</keyword>
<evidence type="ECO:0000256" key="6">
    <source>
        <dbReference type="SAM" id="Phobius"/>
    </source>
</evidence>
<dbReference type="InterPro" id="IPR005538">
    <property type="entry name" value="LrgA/CidA"/>
</dbReference>
<sequence>MKSVGRIILHLLILSVFYCIGMALQTWLSIPLPGSLVGMILLFICLSSQVVPVRFVDQGAEWILKHLSLMFIPIIAGIVTFPILFTSRGLSLILLTMFSTLLVIVLSGLISQYLALKQERKSS</sequence>
<evidence type="ECO:0000256" key="5">
    <source>
        <dbReference type="ARBA" id="ARBA00023136"/>
    </source>
</evidence>
<evidence type="ECO:0000313" key="8">
    <source>
        <dbReference type="Proteomes" id="UP001225034"/>
    </source>
</evidence>
<feature type="transmembrane region" description="Helical" evidence="6">
    <location>
        <begin position="67"/>
        <end position="85"/>
    </location>
</feature>
<comment type="subcellular location">
    <subcellularLocation>
        <location evidence="1">Cell membrane</location>
        <topology evidence="1">Multi-pass membrane protein</topology>
    </subcellularLocation>
</comment>
<accession>A0ABT9YJY6</accession>
<keyword evidence="2" id="KW-1003">Cell membrane</keyword>